<dbReference type="Proteomes" id="UP000440578">
    <property type="component" value="Unassembled WGS sequence"/>
</dbReference>
<comment type="caution">
    <text evidence="2">The sequence shown here is derived from an EMBL/GenBank/DDBJ whole genome shotgun (WGS) entry which is preliminary data.</text>
</comment>
<keyword evidence="3" id="KW-1185">Reference proteome</keyword>
<dbReference type="EMBL" id="VIIS01001582">
    <property type="protein sequence ID" value="KAF0296115.1"/>
    <property type="molecule type" value="Genomic_DNA"/>
</dbReference>
<feature type="chain" id="PRO_5025612984" evidence="1">
    <location>
        <begin position="18"/>
        <end position="225"/>
    </location>
</feature>
<evidence type="ECO:0000313" key="3">
    <source>
        <dbReference type="Proteomes" id="UP000440578"/>
    </source>
</evidence>
<dbReference type="AlphaFoldDB" id="A0A6A4VPH2"/>
<feature type="signal peptide" evidence="1">
    <location>
        <begin position="1"/>
        <end position="17"/>
    </location>
</feature>
<sequence>MELQSAVKLLIVGQALALAAVAGEEVFDSETNITSIAYSASGLRPILFDVGDDSIKVNLQGCTHRNNLVCCFNRPMLENLPAPRLCSFFLSARCCYMLPGRDQYPRLPADLVPLLPTLTQSGQCEQRRRGRRVLHCCRGAEPSDPNPSGRAARICSDVGDMRCCYHPFAGHRLTSVLQAAEDQFRGVLGVKLVNHAPPRGDRLAYTIDRLRKLRARTQAARDIIG</sequence>
<reference evidence="2 3" key="1">
    <citation type="submission" date="2019-07" db="EMBL/GenBank/DDBJ databases">
        <title>Draft genome assembly of a fouling barnacle, Amphibalanus amphitrite (Darwin, 1854): The first reference genome for Thecostraca.</title>
        <authorList>
            <person name="Kim W."/>
        </authorList>
    </citation>
    <scope>NUCLEOTIDE SEQUENCE [LARGE SCALE GENOMIC DNA]</scope>
    <source>
        <strain evidence="2">SNU_AA5</strain>
        <tissue evidence="2">Soma without cirri and trophi</tissue>
    </source>
</reference>
<evidence type="ECO:0000256" key="1">
    <source>
        <dbReference type="SAM" id="SignalP"/>
    </source>
</evidence>
<evidence type="ECO:0000313" key="2">
    <source>
        <dbReference type="EMBL" id="KAF0296115.1"/>
    </source>
</evidence>
<accession>A0A6A4VPH2</accession>
<protein>
    <submittedName>
        <fullName evidence="2">Uncharacterized protein</fullName>
    </submittedName>
</protein>
<organism evidence="2 3">
    <name type="scientific">Amphibalanus amphitrite</name>
    <name type="common">Striped barnacle</name>
    <name type="synonym">Balanus amphitrite</name>
    <dbReference type="NCBI Taxonomy" id="1232801"/>
    <lineage>
        <taxon>Eukaryota</taxon>
        <taxon>Metazoa</taxon>
        <taxon>Ecdysozoa</taxon>
        <taxon>Arthropoda</taxon>
        <taxon>Crustacea</taxon>
        <taxon>Multicrustacea</taxon>
        <taxon>Cirripedia</taxon>
        <taxon>Thoracica</taxon>
        <taxon>Thoracicalcarea</taxon>
        <taxon>Balanomorpha</taxon>
        <taxon>Balanoidea</taxon>
        <taxon>Balanidae</taxon>
        <taxon>Amphibalaninae</taxon>
        <taxon>Amphibalanus</taxon>
    </lineage>
</organism>
<gene>
    <name evidence="2" type="ORF">FJT64_006441</name>
</gene>
<keyword evidence="1" id="KW-0732">Signal</keyword>
<proteinExistence type="predicted"/>
<name>A0A6A4VPH2_AMPAM</name>